<accession>A0A5C5RS83</accession>
<dbReference type="AlphaFoldDB" id="A0A5C5RS83"/>
<comment type="caution">
    <text evidence="1">The sequence shown here is derived from an EMBL/GenBank/DDBJ whole genome shotgun (WGS) entry which is preliminary data.</text>
</comment>
<name>A0A5C5RS83_9ACTN</name>
<proteinExistence type="predicted"/>
<keyword evidence="2" id="KW-1185">Reference proteome</keyword>
<dbReference type="Proteomes" id="UP000319792">
    <property type="component" value="Unassembled WGS sequence"/>
</dbReference>
<reference evidence="1 2" key="2">
    <citation type="submission" date="2019-08" db="EMBL/GenBank/DDBJ databases">
        <title>Tsukamurella conjunctivitidis sp. nov., Tsukamurella assacharolytica sp. nov. and Tsukamurella sputae sp. nov. isolated from patients with conjunctivitis, bacteraemia (lymphoma) and respiratory infection (sputum) in Hong Kong.</title>
        <authorList>
            <person name="Fok K.M.N."/>
            <person name="Fong J.Y.H."/>
        </authorList>
    </citation>
    <scope>NUCLEOTIDE SEQUENCE [LARGE SCALE GENOMIC DNA]</scope>
    <source>
        <strain evidence="1 2">HKU70</strain>
    </source>
</reference>
<evidence type="ECO:0000313" key="2">
    <source>
        <dbReference type="Proteomes" id="UP000319792"/>
    </source>
</evidence>
<reference evidence="1 2" key="1">
    <citation type="submission" date="2019-06" db="EMBL/GenBank/DDBJ databases">
        <authorList>
            <person name="Teng J.L.L."/>
            <person name="Lee H.H."/>
            <person name="Lau S.K.P."/>
            <person name="Woo P.C.Y."/>
        </authorList>
    </citation>
    <scope>NUCLEOTIDE SEQUENCE [LARGE SCALE GENOMIC DNA]</scope>
    <source>
        <strain evidence="1 2">HKU70</strain>
    </source>
</reference>
<gene>
    <name evidence="1" type="ORF">FK268_01025</name>
</gene>
<organism evidence="1 2">
    <name type="scientific">Tsukamurella sputi</name>
    <dbReference type="NCBI Taxonomy" id="2591848"/>
    <lineage>
        <taxon>Bacteria</taxon>
        <taxon>Bacillati</taxon>
        <taxon>Actinomycetota</taxon>
        <taxon>Actinomycetes</taxon>
        <taxon>Mycobacteriales</taxon>
        <taxon>Tsukamurellaceae</taxon>
        <taxon>Tsukamurella</taxon>
    </lineage>
</organism>
<evidence type="ECO:0000313" key="1">
    <source>
        <dbReference type="EMBL" id="TWS25879.1"/>
    </source>
</evidence>
<sequence length="169" mass="18174">MKRALRSGVVVLAAVAAVSCSGDREPSIVVEAVTRAESTCARSEVPIAAYGNGAYGSSRHTWTSGVTSVQVRQAFVEAAGEARIAVPGAEELDKVTLRISDAVLDTLPQRTSTLAITSSFGEEIFAYVVRCEYRVGMRRGDTRFTLTIKGAAGRWEFRSFPIDESGRPK</sequence>
<evidence type="ECO:0008006" key="3">
    <source>
        <dbReference type="Google" id="ProtNLM"/>
    </source>
</evidence>
<dbReference type="RefSeq" id="WP_146430306.1">
    <property type="nucleotide sequence ID" value="NZ_VIGV01000001.1"/>
</dbReference>
<dbReference type="PROSITE" id="PS51257">
    <property type="entry name" value="PROKAR_LIPOPROTEIN"/>
    <property type="match status" value="1"/>
</dbReference>
<dbReference type="EMBL" id="VIGV01000001">
    <property type="protein sequence ID" value="TWS25879.1"/>
    <property type="molecule type" value="Genomic_DNA"/>
</dbReference>
<protein>
    <recommendedName>
        <fullName evidence="3">Lipoprotein</fullName>
    </recommendedName>
</protein>